<dbReference type="GO" id="GO:0004798">
    <property type="term" value="F:dTMP kinase activity"/>
    <property type="evidence" value="ECO:0007669"/>
    <property type="project" value="TreeGrafter"/>
</dbReference>
<evidence type="ECO:0000313" key="5">
    <source>
        <dbReference type="EMBL" id="SEJ24362.1"/>
    </source>
</evidence>
<dbReference type="GO" id="GO:0004550">
    <property type="term" value="F:nucleoside diphosphate kinase activity"/>
    <property type="evidence" value="ECO:0007669"/>
    <property type="project" value="TreeGrafter"/>
</dbReference>
<dbReference type="GO" id="GO:0005524">
    <property type="term" value="F:ATP binding"/>
    <property type="evidence" value="ECO:0007669"/>
    <property type="project" value="UniProtKB-KW"/>
</dbReference>
<proteinExistence type="inferred from homology"/>
<dbReference type="RefSeq" id="WP_090733611.1">
    <property type="nucleotide sequence ID" value="NZ_FNYQ01000065.1"/>
</dbReference>
<dbReference type="GO" id="GO:0006227">
    <property type="term" value="P:dUDP biosynthetic process"/>
    <property type="evidence" value="ECO:0007669"/>
    <property type="project" value="TreeGrafter"/>
</dbReference>
<evidence type="ECO:0000259" key="4">
    <source>
        <dbReference type="Pfam" id="PF02223"/>
    </source>
</evidence>
<dbReference type="Gene3D" id="3.40.50.300">
    <property type="entry name" value="P-loop containing nucleotide triphosphate hydrolases"/>
    <property type="match status" value="1"/>
</dbReference>
<evidence type="ECO:0000256" key="3">
    <source>
        <dbReference type="ARBA" id="ARBA00022840"/>
    </source>
</evidence>
<evidence type="ECO:0000256" key="2">
    <source>
        <dbReference type="ARBA" id="ARBA00022741"/>
    </source>
</evidence>
<dbReference type="AlphaFoldDB" id="A0A1H6XHN2"/>
<comment type="similarity">
    <text evidence="1">Belongs to the thymidylate kinase family.</text>
</comment>
<dbReference type="GO" id="GO:0005737">
    <property type="term" value="C:cytoplasm"/>
    <property type="evidence" value="ECO:0007669"/>
    <property type="project" value="TreeGrafter"/>
</dbReference>
<dbReference type="PANTHER" id="PTHR10344:SF4">
    <property type="entry name" value="UMP-CMP KINASE 2, MITOCHONDRIAL"/>
    <property type="match status" value="1"/>
</dbReference>
<dbReference type="GO" id="GO:0006235">
    <property type="term" value="P:dTTP biosynthetic process"/>
    <property type="evidence" value="ECO:0007669"/>
    <property type="project" value="TreeGrafter"/>
</dbReference>
<dbReference type="OrthoDB" id="9774907at2"/>
<keyword evidence="5" id="KW-0808">Transferase</keyword>
<dbReference type="InterPro" id="IPR039430">
    <property type="entry name" value="Thymidylate_kin-like_dom"/>
</dbReference>
<gene>
    <name evidence="5" type="ORF">SAMN04244572_03253</name>
</gene>
<name>A0A1H6XHN2_9GAMM</name>
<accession>A0A1H6XHN2</accession>
<evidence type="ECO:0000256" key="1">
    <source>
        <dbReference type="ARBA" id="ARBA00009776"/>
    </source>
</evidence>
<evidence type="ECO:0000313" key="6">
    <source>
        <dbReference type="Proteomes" id="UP000199250"/>
    </source>
</evidence>
<dbReference type="EMBL" id="FNYQ01000065">
    <property type="protein sequence ID" value="SEJ24362.1"/>
    <property type="molecule type" value="Genomic_DNA"/>
</dbReference>
<sequence>MARFIVIESLDGVGKTTLVRNLAAALGGIAMSMPGPAIKPLREQIHAALGDARIAHALFYLALAAAEGSKARAAADAGRTVVMDRFLASAIAYARARGVAADFGALLPALPRPDVSVLLTLDEDERVRRLGARGEMSAADIQSLDPAFRGVVMAELRVRCDLQVDVTGADEKEAVRRVIGAVGCPPAGL</sequence>
<dbReference type="GO" id="GO:0006233">
    <property type="term" value="P:dTDP biosynthetic process"/>
    <property type="evidence" value="ECO:0007669"/>
    <property type="project" value="TreeGrafter"/>
</dbReference>
<dbReference type="SUPFAM" id="SSF52540">
    <property type="entry name" value="P-loop containing nucleoside triphosphate hydrolases"/>
    <property type="match status" value="1"/>
</dbReference>
<feature type="domain" description="Thymidylate kinase-like" evidence="4">
    <location>
        <begin position="7"/>
        <end position="142"/>
    </location>
</feature>
<dbReference type="PANTHER" id="PTHR10344">
    <property type="entry name" value="THYMIDYLATE KINASE"/>
    <property type="match status" value="1"/>
</dbReference>
<organism evidence="5 6">
    <name type="scientific">Azotobacter beijerinckii</name>
    <dbReference type="NCBI Taxonomy" id="170623"/>
    <lineage>
        <taxon>Bacteria</taxon>
        <taxon>Pseudomonadati</taxon>
        <taxon>Pseudomonadota</taxon>
        <taxon>Gammaproteobacteria</taxon>
        <taxon>Pseudomonadales</taxon>
        <taxon>Pseudomonadaceae</taxon>
        <taxon>Azotobacter</taxon>
    </lineage>
</organism>
<keyword evidence="2" id="KW-0547">Nucleotide-binding</keyword>
<keyword evidence="5" id="KW-0418">Kinase</keyword>
<reference evidence="5 6" key="1">
    <citation type="submission" date="2016-10" db="EMBL/GenBank/DDBJ databases">
        <authorList>
            <person name="de Groot N.N."/>
        </authorList>
    </citation>
    <scope>NUCLEOTIDE SEQUENCE [LARGE SCALE GENOMIC DNA]</scope>
    <source>
        <strain evidence="5 6">DSM 373</strain>
    </source>
</reference>
<dbReference type="Pfam" id="PF02223">
    <property type="entry name" value="Thymidylate_kin"/>
    <property type="match status" value="1"/>
</dbReference>
<dbReference type="InterPro" id="IPR027417">
    <property type="entry name" value="P-loop_NTPase"/>
</dbReference>
<dbReference type="Proteomes" id="UP000199250">
    <property type="component" value="Unassembled WGS sequence"/>
</dbReference>
<protein>
    <submittedName>
        <fullName evidence="5">dTMP kinase</fullName>
    </submittedName>
</protein>
<keyword evidence="3" id="KW-0067">ATP-binding</keyword>